<proteinExistence type="predicted"/>
<reference evidence="1 2" key="1">
    <citation type="submission" date="2024-09" db="EMBL/GenBank/DDBJ databases">
        <authorList>
            <person name="Sun Q."/>
            <person name="Mori K."/>
        </authorList>
    </citation>
    <scope>NUCLEOTIDE SEQUENCE [LARGE SCALE GENOMIC DNA]</scope>
    <source>
        <strain evidence="1 2">TBRC 1432</strain>
    </source>
</reference>
<evidence type="ECO:0000313" key="2">
    <source>
        <dbReference type="Proteomes" id="UP001589810"/>
    </source>
</evidence>
<organism evidence="1 2">
    <name type="scientific">Kutzneria chonburiensis</name>
    <dbReference type="NCBI Taxonomy" id="1483604"/>
    <lineage>
        <taxon>Bacteria</taxon>
        <taxon>Bacillati</taxon>
        <taxon>Actinomycetota</taxon>
        <taxon>Actinomycetes</taxon>
        <taxon>Pseudonocardiales</taxon>
        <taxon>Pseudonocardiaceae</taxon>
        <taxon>Kutzneria</taxon>
    </lineage>
</organism>
<protein>
    <submittedName>
        <fullName evidence="1">Uncharacterized protein</fullName>
    </submittedName>
</protein>
<comment type="caution">
    <text evidence="1">The sequence shown here is derived from an EMBL/GenBank/DDBJ whole genome shotgun (WGS) entry which is preliminary data.</text>
</comment>
<accession>A0ABV6MMQ6</accession>
<keyword evidence="2" id="KW-1185">Reference proteome</keyword>
<dbReference type="RefSeq" id="WP_273942389.1">
    <property type="nucleotide sequence ID" value="NZ_CP097263.1"/>
</dbReference>
<sequence length="51" mass="5557">MTVETSDPTAPHVTASNSSVAVVRKEITRLPAKGCHPDWFRLPAHFTVAAR</sequence>
<dbReference type="Proteomes" id="UP001589810">
    <property type="component" value="Unassembled WGS sequence"/>
</dbReference>
<name>A0ABV6MMQ6_9PSEU</name>
<evidence type="ECO:0000313" key="1">
    <source>
        <dbReference type="EMBL" id="MFC0541583.1"/>
    </source>
</evidence>
<dbReference type="EMBL" id="JBHLUD010000002">
    <property type="protein sequence ID" value="MFC0541583.1"/>
    <property type="molecule type" value="Genomic_DNA"/>
</dbReference>
<gene>
    <name evidence="1" type="ORF">ACFFH7_08830</name>
</gene>